<feature type="compositionally biased region" description="Gly residues" evidence="1">
    <location>
        <begin position="354"/>
        <end position="363"/>
    </location>
</feature>
<dbReference type="OMA" id="KYCAISG"/>
<dbReference type="InParanoid" id="A0A2H3E0E4"/>
<dbReference type="OrthoDB" id="3040950at2759"/>
<feature type="region of interest" description="Disordered" evidence="1">
    <location>
        <begin position="302"/>
        <end position="363"/>
    </location>
</feature>
<dbReference type="Proteomes" id="UP000217790">
    <property type="component" value="Unassembled WGS sequence"/>
</dbReference>
<reference evidence="3" key="1">
    <citation type="journal article" date="2017" name="Nat. Ecol. Evol.">
        <title>Genome expansion and lineage-specific genetic innovations in the forest pathogenic fungi Armillaria.</title>
        <authorList>
            <person name="Sipos G."/>
            <person name="Prasanna A.N."/>
            <person name="Walter M.C."/>
            <person name="O'Connor E."/>
            <person name="Balint B."/>
            <person name="Krizsan K."/>
            <person name="Kiss B."/>
            <person name="Hess J."/>
            <person name="Varga T."/>
            <person name="Slot J."/>
            <person name="Riley R."/>
            <person name="Boka B."/>
            <person name="Rigling D."/>
            <person name="Barry K."/>
            <person name="Lee J."/>
            <person name="Mihaltcheva S."/>
            <person name="LaButti K."/>
            <person name="Lipzen A."/>
            <person name="Waldron R."/>
            <person name="Moloney N.M."/>
            <person name="Sperisen C."/>
            <person name="Kredics L."/>
            <person name="Vagvoelgyi C."/>
            <person name="Patrignani A."/>
            <person name="Fitzpatrick D."/>
            <person name="Nagy I."/>
            <person name="Doyle S."/>
            <person name="Anderson J.B."/>
            <person name="Grigoriev I.V."/>
            <person name="Gueldener U."/>
            <person name="Muensterkoetter M."/>
            <person name="Nagy L.G."/>
        </authorList>
    </citation>
    <scope>NUCLEOTIDE SEQUENCE [LARGE SCALE GENOMIC DNA]</scope>
    <source>
        <strain evidence="3">Ar21-2</strain>
    </source>
</reference>
<keyword evidence="3" id="KW-1185">Reference proteome</keyword>
<accession>A0A2H3E0E4</accession>
<organism evidence="2 3">
    <name type="scientific">Armillaria gallica</name>
    <name type="common">Bulbous honey fungus</name>
    <name type="synonym">Armillaria bulbosa</name>
    <dbReference type="NCBI Taxonomy" id="47427"/>
    <lineage>
        <taxon>Eukaryota</taxon>
        <taxon>Fungi</taxon>
        <taxon>Dikarya</taxon>
        <taxon>Basidiomycota</taxon>
        <taxon>Agaricomycotina</taxon>
        <taxon>Agaricomycetes</taxon>
        <taxon>Agaricomycetidae</taxon>
        <taxon>Agaricales</taxon>
        <taxon>Marasmiineae</taxon>
        <taxon>Physalacriaceae</taxon>
        <taxon>Armillaria</taxon>
    </lineage>
</organism>
<evidence type="ECO:0000256" key="1">
    <source>
        <dbReference type="SAM" id="MobiDB-lite"/>
    </source>
</evidence>
<sequence>MAELKADSYDPRPPLEPRSDRVNQIAIYHPVRRGPLLAFGRRQKVIENGQECLGIRHWFVLDACLVVAGKGFLSSTPDSAGRVDIAETGFLTRQEYWYFLSDAAADPDYPICNDFLEWTPLARQEVPQRWLAIDEPDRPTTNPPLESSFSDISICLKAIDKYCAISGLNEELRACHLVPQACAEWYACNVIYEKFGGDDDIYGFASSSRPVDDIRQILTLESGLYDSMDRPSFVIAPSPPSDEYVCFFFANRSIGLAEDYHMRTATIPSRIQGYALFARFAWAMIKVSFPLLPLQTPVKKGKRKLEIDVPADRPDQSSPSRRRQNRRDGPVGGNARDGGAGVAGSSSIGNELHQGGGGQSGGGAGLDADCTTFHTGSDSDLSLDDANCDTGDSLSDIHDVSDGGCLELGSAPIDYLKEQEQQLTASQIQRFHDAEEGIKPFSSFMYNSLEYYPGYSHIEELKQNYVATHPAVLGIGEPTTATCAR</sequence>
<evidence type="ECO:0000313" key="2">
    <source>
        <dbReference type="EMBL" id="PBK93166.1"/>
    </source>
</evidence>
<evidence type="ECO:0008006" key="4">
    <source>
        <dbReference type="Google" id="ProtNLM"/>
    </source>
</evidence>
<gene>
    <name evidence="2" type="ORF">ARMGADRAFT_1063277</name>
</gene>
<evidence type="ECO:0000313" key="3">
    <source>
        <dbReference type="Proteomes" id="UP000217790"/>
    </source>
</evidence>
<name>A0A2H3E0E4_ARMGA</name>
<dbReference type="EMBL" id="KZ293657">
    <property type="protein sequence ID" value="PBK93166.1"/>
    <property type="molecule type" value="Genomic_DNA"/>
</dbReference>
<proteinExistence type="predicted"/>
<feature type="compositionally biased region" description="Gly residues" evidence="1">
    <location>
        <begin position="330"/>
        <end position="342"/>
    </location>
</feature>
<dbReference type="AlphaFoldDB" id="A0A2H3E0E4"/>
<protein>
    <recommendedName>
        <fullName evidence="4">HNH nuclease domain-containing protein</fullName>
    </recommendedName>
</protein>
<feature type="compositionally biased region" description="Basic and acidic residues" evidence="1">
    <location>
        <begin position="304"/>
        <end position="315"/>
    </location>
</feature>